<dbReference type="RefSeq" id="WP_167014907.1">
    <property type="nucleotide sequence ID" value="NZ_VWXF01000004.1"/>
</dbReference>
<accession>A0ABX0RAE2</accession>
<reference evidence="2 3" key="1">
    <citation type="journal article" date="2019" name="bioRxiv">
        <title>Bacteria contribute to plant secondary compound degradation in a generalist herbivore system.</title>
        <authorList>
            <person name="Francoeur C.B."/>
            <person name="Khadempour L."/>
            <person name="Moreira-Soto R.D."/>
            <person name="Gotting K."/>
            <person name="Book A.J."/>
            <person name="Pinto-Tomas A.A."/>
            <person name="Keefover-Ring K."/>
            <person name="Currie C.R."/>
        </authorList>
    </citation>
    <scope>NUCLEOTIDE SEQUENCE [LARGE SCALE GENOMIC DNA]</scope>
    <source>
        <strain evidence="2">Acro-835</strain>
    </source>
</reference>
<dbReference type="Proteomes" id="UP001515683">
    <property type="component" value="Unassembled WGS sequence"/>
</dbReference>
<dbReference type="InterPro" id="IPR025686">
    <property type="entry name" value="Glucos_trans_II"/>
</dbReference>
<feature type="transmembrane region" description="Helical" evidence="1">
    <location>
        <begin position="327"/>
        <end position="346"/>
    </location>
</feature>
<gene>
    <name evidence="2" type="ORF">F3J40_12045</name>
</gene>
<feature type="transmembrane region" description="Helical" evidence="1">
    <location>
        <begin position="21"/>
        <end position="42"/>
    </location>
</feature>
<sequence length="509" mass="57881">MMKEPNILVSKDDWRVIRVNLLIVMMFVLLIASPIITGNAYYVDDYYRLLNGRVDYWFSNGRPLAVFLTWILDFSTITTNSAPLPLLIGLISCSTLLILSFRKLPNMPDSMSILLSLSVIISPFLAQGMLYAFDSMAILTSAGLAIYAIYVMNRLDIRSCLFGFLMIICTLSLYQPSVNYTIMLILIFFVVNCKEDDALKLLVMRFGVLLLGLFFYKFLIIPLSGMDAYNLHRAESIPFSFAGLYHLYDNLLSAFKSVNLAFSGLIKIPVFILLLSGTISCVLISRQLIKERKYIHSLIMLISPCVILIFIPGFLLLLDNANFDPRVLGACSTAIIFFFCASYYTFSWLRKIFVSCIVLYIVFSSVFMCTLFRAAVNQSRFDEDVLVSIRNALSLYPEGSVTGVSFIGALPYSPDILPALRRYPYLTKYFTPALIENNEFRYYGPAKRIMLYAHLYPTTQAMRDFVPSEKLVSGCIYHLYKYESIAVVNFKMPACDIPQQYVKQAPRVK</sequence>
<feature type="transmembrane region" description="Helical" evidence="1">
    <location>
        <begin position="136"/>
        <end position="152"/>
    </location>
</feature>
<comment type="caution">
    <text evidence="2">The sequence shown here is derived from an EMBL/GenBank/DDBJ whole genome shotgun (WGS) entry which is preliminary data.</text>
</comment>
<keyword evidence="3" id="KW-1185">Reference proteome</keyword>
<evidence type="ECO:0008006" key="4">
    <source>
        <dbReference type="Google" id="ProtNLM"/>
    </source>
</evidence>
<keyword evidence="1" id="KW-0472">Membrane</keyword>
<feature type="transmembrane region" description="Helical" evidence="1">
    <location>
        <begin position="260"/>
        <end position="283"/>
    </location>
</feature>
<feature type="transmembrane region" description="Helical" evidence="1">
    <location>
        <begin position="164"/>
        <end position="190"/>
    </location>
</feature>
<keyword evidence="1" id="KW-1133">Transmembrane helix</keyword>
<protein>
    <recommendedName>
        <fullName evidence="4">Glucosyltransferase domain-containing protein</fullName>
    </recommendedName>
</protein>
<feature type="transmembrane region" description="Helical" evidence="1">
    <location>
        <begin position="82"/>
        <end position="101"/>
    </location>
</feature>
<feature type="transmembrane region" description="Helical" evidence="1">
    <location>
        <begin position="353"/>
        <end position="376"/>
    </location>
</feature>
<evidence type="ECO:0000313" key="3">
    <source>
        <dbReference type="Proteomes" id="UP001515683"/>
    </source>
</evidence>
<dbReference type="Pfam" id="PF14264">
    <property type="entry name" value="Glucos_trans_II"/>
    <property type="match status" value="1"/>
</dbReference>
<keyword evidence="1" id="KW-0812">Transmembrane</keyword>
<evidence type="ECO:0000256" key="1">
    <source>
        <dbReference type="SAM" id="Phobius"/>
    </source>
</evidence>
<dbReference type="EMBL" id="VWXF01000004">
    <property type="protein sequence ID" value="NIF22326.1"/>
    <property type="molecule type" value="Genomic_DNA"/>
</dbReference>
<feature type="transmembrane region" description="Helical" evidence="1">
    <location>
        <begin position="295"/>
        <end position="315"/>
    </location>
</feature>
<evidence type="ECO:0000313" key="2">
    <source>
        <dbReference type="EMBL" id="NIF22326.1"/>
    </source>
</evidence>
<proteinExistence type="predicted"/>
<name>A0ABX0RAE2_9GAMM</name>
<feature type="transmembrane region" description="Helical" evidence="1">
    <location>
        <begin position="202"/>
        <end position="219"/>
    </location>
</feature>
<organism evidence="2 3">
    <name type="scientific">Candidatus Pantoea multigeneris</name>
    <dbReference type="NCBI Taxonomy" id="2608357"/>
    <lineage>
        <taxon>Bacteria</taxon>
        <taxon>Pseudomonadati</taxon>
        <taxon>Pseudomonadota</taxon>
        <taxon>Gammaproteobacteria</taxon>
        <taxon>Enterobacterales</taxon>
        <taxon>Erwiniaceae</taxon>
        <taxon>Pantoea</taxon>
    </lineage>
</organism>